<name>A0A9K3HVZ8_HELAN</name>
<accession>A0A9K3HVZ8</accession>
<comment type="caution">
    <text evidence="1">The sequence shown here is derived from an EMBL/GenBank/DDBJ whole genome shotgun (WGS) entry which is preliminary data.</text>
</comment>
<dbReference type="Proteomes" id="UP000215914">
    <property type="component" value="Unassembled WGS sequence"/>
</dbReference>
<reference evidence="1" key="1">
    <citation type="journal article" date="2017" name="Nature">
        <title>The sunflower genome provides insights into oil metabolism, flowering and Asterid evolution.</title>
        <authorList>
            <person name="Badouin H."/>
            <person name="Gouzy J."/>
            <person name="Grassa C.J."/>
            <person name="Murat F."/>
            <person name="Staton S.E."/>
            <person name="Cottret L."/>
            <person name="Lelandais-Briere C."/>
            <person name="Owens G.L."/>
            <person name="Carrere S."/>
            <person name="Mayjonade B."/>
            <person name="Legrand L."/>
            <person name="Gill N."/>
            <person name="Kane N.C."/>
            <person name="Bowers J.E."/>
            <person name="Hubner S."/>
            <person name="Bellec A."/>
            <person name="Berard A."/>
            <person name="Berges H."/>
            <person name="Blanchet N."/>
            <person name="Boniface M.C."/>
            <person name="Brunel D."/>
            <person name="Catrice O."/>
            <person name="Chaidir N."/>
            <person name="Claudel C."/>
            <person name="Donnadieu C."/>
            <person name="Faraut T."/>
            <person name="Fievet G."/>
            <person name="Helmstetter N."/>
            <person name="King M."/>
            <person name="Knapp S.J."/>
            <person name="Lai Z."/>
            <person name="Le Paslier M.C."/>
            <person name="Lippi Y."/>
            <person name="Lorenzon L."/>
            <person name="Mandel J.R."/>
            <person name="Marage G."/>
            <person name="Marchand G."/>
            <person name="Marquand E."/>
            <person name="Bret-Mestries E."/>
            <person name="Morien E."/>
            <person name="Nambeesan S."/>
            <person name="Nguyen T."/>
            <person name="Pegot-Espagnet P."/>
            <person name="Pouilly N."/>
            <person name="Raftis F."/>
            <person name="Sallet E."/>
            <person name="Schiex T."/>
            <person name="Thomas J."/>
            <person name="Vandecasteele C."/>
            <person name="Vares D."/>
            <person name="Vear F."/>
            <person name="Vautrin S."/>
            <person name="Crespi M."/>
            <person name="Mangin B."/>
            <person name="Burke J.M."/>
            <person name="Salse J."/>
            <person name="Munos S."/>
            <person name="Vincourt P."/>
            <person name="Rieseberg L.H."/>
            <person name="Langlade N.B."/>
        </authorList>
    </citation>
    <scope>NUCLEOTIDE SEQUENCE</scope>
    <source>
        <tissue evidence="1">Leaves</tissue>
    </source>
</reference>
<proteinExistence type="predicted"/>
<protein>
    <submittedName>
        <fullName evidence="1">Uncharacterized protein</fullName>
    </submittedName>
</protein>
<sequence length="53" mass="6337">MCFVKPVCLVQIVRKPFKFLEIHSQHSLEMSFRLSKNCLFLQNLHVSQPRKHL</sequence>
<evidence type="ECO:0000313" key="2">
    <source>
        <dbReference type="Proteomes" id="UP000215914"/>
    </source>
</evidence>
<reference evidence="1" key="2">
    <citation type="submission" date="2020-06" db="EMBL/GenBank/DDBJ databases">
        <title>Helianthus annuus Genome sequencing and assembly Release 2.</title>
        <authorList>
            <person name="Gouzy J."/>
            <person name="Langlade N."/>
            <person name="Munos S."/>
        </authorList>
    </citation>
    <scope>NUCLEOTIDE SEQUENCE</scope>
    <source>
        <tissue evidence="1">Leaves</tissue>
    </source>
</reference>
<dbReference type="AlphaFoldDB" id="A0A9K3HVZ8"/>
<dbReference type="Gramene" id="mRNA:HanXRQr2_Chr10g0427711">
    <property type="protein sequence ID" value="CDS:HanXRQr2_Chr10g0427711.1"/>
    <property type="gene ID" value="HanXRQr2_Chr10g0427711"/>
</dbReference>
<gene>
    <name evidence="1" type="ORF">HanXRQr2_Chr10g0427711</name>
</gene>
<dbReference type="EMBL" id="MNCJ02000325">
    <property type="protein sequence ID" value="KAF5785356.1"/>
    <property type="molecule type" value="Genomic_DNA"/>
</dbReference>
<organism evidence="1 2">
    <name type="scientific">Helianthus annuus</name>
    <name type="common">Common sunflower</name>
    <dbReference type="NCBI Taxonomy" id="4232"/>
    <lineage>
        <taxon>Eukaryota</taxon>
        <taxon>Viridiplantae</taxon>
        <taxon>Streptophyta</taxon>
        <taxon>Embryophyta</taxon>
        <taxon>Tracheophyta</taxon>
        <taxon>Spermatophyta</taxon>
        <taxon>Magnoliopsida</taxon>
        <taxon>eudicotyledons</taxon>
        <taxon>Gunneridae</taxon>
        <taxon>Pentapetalae</taxon>
        <taxon>asterids</taxon>
        <taxon>campanulids</taxon>
        <taxon>Asterales</taxon>
        <taxon>Asteraceae</taxon>
        <taxon>Asteroideae</taxon>
        <taxon>Heliantheae alliance</taxon>
        <taxon>Heliantheae</taxon>
        <taxon>Helianthus</taxon>
    </lineage>
</organism>
<evidence type="ECO:0000313" key="1">
    <source>
        <dbReference type="EMBL" id="KAF5785356.1"/>
    </source>
</evidence>
<keyword evidence="2" id="KW-1185">Reference proteome</keyword>